<keyword evidence="2" id="KW-1185">Reference proteome</keyword>
<dbReference type="AlphaFoldDB" id="C5J6K2"/>
<evidence type="ECO:0000313" key="2">
    <source>
        <dbReference type="Proteomes" id="UP000001491"/>
    </source>
</evidence>
<proteinExistence type="predicted"/>
<organism evidence="1 2">
    <name type="scientific">Mesomycoplasma conjunctivae (strain ATCC 25834 / NCTC 10147 / HRC/581)</name>
    <name type="common">Mycoplasma conjunctivae</name>
    <dbReference type="NCBI Taxonomy" id="572263"/>
    <lineage>
        <taxon>Bacteria</taxon>
        <taxon>Bacillati</taxon>
        <taxon>Mycoplasmatota</taxon>
        <taxon>Mycoplasmoidales</taxon>
        <taxon>Metamycoplasmataceae</taxon>
        <taxon>Mesomycoplasma</taxon>
    </lineage>
</organism>
<accession>C5J6K2</accession>
<protein>
    <submittedName>
        <fullName evidence="1">Uncharacterized protein</fullName>
    </submittedName>
</protein>
<dbReference type="EMBL" id="FM864216">
    <property type="protein sequence ID" value="CAT05095.1"/>
    <property type="molecule type" value="Genomic_DNA"/>
</dbReference>
<dbReference type="HOGENOM" id="CLU_3254316_0_0_14"/>
<name>C5J6K2_MESCH</name>
<evidence type="ECO:0000313" key="1">
    <source>
        <dbReference type="EMBL" id="CAT05095.1"/>
    </source>
</evidence>
<sequence>MSKINLRNRKNELSQYKLRQKSQHLNFNFFVLVYLFFRRNIF</sequence>
<reference evidence="2" key="1">
    <citation type="journal article" date="2009" name="BMC Bioinformatics">
        <title>The Mycoplasma conjunctivae genome sequencing, annotation and analysis.</title>
        <authorList>
            <person name="Calderon-Copete S.P."/>
            <person name="Wigger G."/>
            <person name="Wunderlin C."/>
            <person name="Schmidheini T."/>
            <person name="Frey J."/>
            <person name="Quail M.A."/>
            <person name="Falquet L."/>
        </authorList>
    </citation>
    <scope>NUCLEOTIDE SEQUENCE [LARGE SCALE GENOMIC DNA]</scope>
    <source>
        <strain evidence="2">ATCC 25834 / NCTC 10147 / HRC/581</strain>
    </source>
</reference>
<gene>
    <name evidence="1" type="ordered locus">MCJ_004070</name>
</gene>
<dbReference type="Proteomes" id="UP000001491">
    <property type="component" value="Chromosome"/>
</dbReference>
<dbReference type="KEGG" id="mco:MCJ_004070"/>